<proteinExistence type="predicted"/>
<keyword evidence="2" id="KW-1185">Reference proteome</keyword>
<dbReference type="Proteomes" id="UP000094329">
    <property type="component" value="Unassembled WGS sequence"/>
</dbReference>
<comment type="caution">
    <text evidence="1">The sequence shown here is derived from an EMBL/GenBank/DDBJ whole genome shotgun (WGS) entry which is preliminary data.</text>
</comment>
<sequence length="461" mass="52666">MRFTHSSSAEEFDESQVQIYAISQETQAGGHEYSFAFIKNEEYRQLDRCPVTQSRLHFRLTFGQYLAATGRDLDADFSPDAIAAEQFEAMFQGENPTYFPAVLAEHPEYEQALNDGMEALVDAELYTPEREEWLINHPQDAGAFAQWQHELDGSPLRPEDNWQLFVDNRQRLSQLMACLQTFKRLPHPLLNQGNFERLVASVGDDGRPLFIGLEILEHERDLATQRNFELLLEQAADADKLAVCMRDLRESEPLLTQENFELLARRIAGDVDGYFHACIEGLIKGGQDSQENFTLLLDHIEVSKAIANTLYDLIEPGLLELLDQDGFVFLLQNPQYSSQFEERPELVGAVRALRQADASIVPYWHELQRNFPFRVTLARADDQLSCADCTAYDRAQTIRFIHNLMVLEDKSEAEIQAEIQRWVAALAAGGEAERPPRPFYDDMARRAEEEQQEANVVPAYD</sequence>
<gene>
    <name evidence="1" type="ORF">BGC07_00315</name>
</gene>
<name>A0ABX3A2N3_9GAMM</name>
<evidence type="ECO:0000313" key="2">
    <source>
        <dbReference type="Proteomes" id="UP000094329"/>
    </source>
</evidence>
<dbReference type="EMBL" id="MDTU01000001">
    <property type="protein sequence ID" value="ODN41710.1"/>
    <property type="molecule type" value="Genomic_DNA"/>
</dbReference>
<evidence type="ECO:0000313" key="1">
    <source>
        <dbReference type="EMBL" id="ODN41710.1"/>
    </source>
</evidence>
<protein>
    <submittedName>
        <fullName evidence="1">Uncharacterized protein</fullName>
    </submittedName>
</protein>
<organism evidence="1 2">
    <name type="scientific">Piscirickettsia litoralis</name>
    <dbReference type="NCBI Taxonomy" id="1891921"/>
    <lineage>
        <taxon>Bacteria</taxon>
        <taxon>Pseudomonadati</taxon>
        <taxon>Pseudomonadota</taxon>
        <taxon>Gammaproteobacteria</taxon>
        <taxon>Thiotrichales</taxon>
        <taxon>Piscirickettsiaceae</taxon>
        <taxon>Piscirickettsia</taxon>
    </lineage>
</organism>
<reference evidence="1 2" key="1">
    <citation type="submission" date="2016-08" db="EMBL/GenBank/DDBJ databases">
        <title>Draft genome sequence of Candidatus Piscirickettsia litoralis, from seawater.</title>
        <authorList>
            <person name="Wan X."/>
            <person name="Lee A.J."/>
            <person name="Hou S."/>
            <person name="Donachie S.P."/>
        </authorList>
    </citation>
    <scope>NUCLEOTIDE SEQUENCE [LARGE SCALE GENOMIC DNA]</scope>
    <source>
        <strain evidence="1 2">Y2</strain>
    </source>
</reference>
<accession>A0ABX3A2N3</accession>
<dbReference type="RefSeq" id="WP_069311512.1">
    <property type="nucleotide sequence ID" value="NZ_MDTU01000001.1"/>
</dbReference>